<dbReference type="PROSITE" id="PS50222">
    <property type="entry name" value="EF_HAND_2"/>
    <property type="match status" value="3"/>
</dbReference>
<reference evidence="5 6" key="1">
    <citation type="submission" date="2024-04" db="EMBL/GenBank/DDBJ databases">
        <title>Tritrichomonas musculus Genome.</title>
        <authorList>
            <person name="Alves-Ferreira E."/>
            <person name="Grigg M."/>
            <person name="Lorenzi H."/>
            <person name="Galac M."/>
        </authorList>
    </citation>
    <scope>NUCLEOTIDE SEQUENCE [LARGE SCALE GENOMIC DNA]</scope>
    <source>
        <strain evidence="5 6">EAF2021</strain>
    </source>
</reference>
<keyword evidence="6" id="KW-1185">Reference proteome</keyword>
<dbReference type="InterPro" id="IPR011992">
    <property type="entry name" value="EF-hand-dom_pair"/>
</dbReference>
<gene>
    <name evidence="5" type="ORF">M9Y10_032464</name>
</gene>
<proteinExistence type="predicted"/>
<evidence type="ECO:0000256" key="3">
    <source>
        <dbReference type="ARBA" id="ARBA00022837"/>
    </source>
</evidence>
<dbReference type="InterPro" id="IPR002048">
    <property type="entry name" value="EF_hand_dom"/>
</dbReference>
<dbReference type="Pfam" id="PF13499">
    <property type="entry name" value="EF-hand_7"/>
    <property type="match status" value="1"/>
</dbReference>
<dbReference type="Gene3D" id="1.10.238.10">
    <property type="entry name" value="EF-hand"/>
    <property type="match status" value="2"/>
</dbReference>
<keyword evidence="1" id="KW-0479">Metal-binding</keyword>
<protein>
    <recommendedName>
        <fullName evidence="4">EF-hand domain-containing protein</fullName>
    </recommendedName>
</protein>
<keyword evidence="2" id="KW-0677">Repeat</keyword>
<dbReference type="PANTHER" id="PTHR45942">
    <property type="entry name" value="PROTEIN PHOSPATASE 3 REGULATORY SUBUNIT B ALPHA ISOFORM TYPE 1"/>
    <property type="match status" value="1"/>
</dbReference>
<evidence type="ECO:0000259" key="4">
    <source>
        <dbReference type="PROSITE" id="PS50222"/>
    </source>
</evidence>
<dbReference type="EMBL" id="JAPFFF010000053">
    <property type="protein sequence ID" value="KAK8839000.1"/>
    <property type="molecule type" value="Genomic_DNA"/>
</dbReference>
<evidence type="ECO:0000256" key="1">
    <source>
        <dbReference type="ARBA" id="ARBA00022723"/>
    </source>
</evidence>
<feature type="domain" description="EF-hand" evidence="4">
    <location>
        <begin position="132"/>
        <end position="164"/>
    </location>
</feature>
<accession>A0ABR2H0H2</accession>
<dbReference type="Pfam" id="PF13202">
    <property type="entry name" value="EF-hand_5"/>
    <property type="match status" value="1"/>
</dbReference>
<comment type="caution">
    <text evidence="5">The sequence shown here is derived from an EMBL/GenBank/DDBJ whole genome shotgun (WGS) entry which is preliminary data.</text>
</comment>
<sequence length="164" mass="19131">MNMNTKNPIFYVPYFYIPEQTKEQTTLLKHFFDLYDTDHNGILSAIEIIEVLKSSHIPTYHARLIVKFADINDNGAIGFPEFLESLKTMAQTRSEPQKTCIKLFERLDTDHDGSLDENKVFDFFNYVNPGKATYEQAKNFVYRHDSNKDGKLTVDEIIRAIQFH</sequence>
<dbReference type="Proteomes" id="UP001470230">
    <property type="component" value="Unassembled WGS sequence"/>
</dbReference>
<feature type="domain" description="EF-hand" evidence="4">
    <location>
        <begin position="95"/>
        <end position="130"/>
    </location>
</feature>
<name>A0ABR2H0H2_9EUKA</name>
<feature type="domain" description="EF-hand" evidence="4">
    <location>
        <begin position="23"/>
        <end position="58"/>
    </location>
</feature>
<dbReference type="PROSITE" id="PS00018">
    <property type="entry name" value="EF_HAND_1"/>
    <property type="match status" value="3"/>
</dbReference>
<dbReference type="InterPro" id="IPR018247">
    <property type="entry name" value="EF_Hand_1_Ca_BS"/>
</dbReference>
<evidence type="ECO:0000256" key="2">
    <source>
        <dbReference type="ARBA" id="ARBA00022737"/>
    </source>
</evidence>
<dbReference type="SUPFAM" id="SSF47473">
    <property type="entry name" value="EF-hand"/>
    <property type="match status" value="1"/>
</dbReference>
<evidence type="ECO:0000313" key="6">
    <source>
        <dbReference type="Proteomes" id="UP001470230"/>
    </source>
</evidence>
<dbReference type="SMART" id="SM00054">
    <property type="entry name" value="EFh"/>
    <property type="match status" value="3"/>
</dbReference>
<organism evidence="5 6">
    <name type="scientific">Tritrichomonas musculus</name>
    <dbReference type="NCBI Taxonomy" id="1915356"/>
    <lineage>
        <taxon>Eukaryota</taxon>
        <taxon>Metamonada</taxon>
        <taxon>Parabasalia</taxon>
        <taxon>Tritrichomonadida</taxon>
        <taxon>Tritrichomonadidae</taxon>
        <taxon>Tritrichomonas</taxon>
    </lineage>
</organism>
<evidence type="ECO:0000313" key="5">
    <source>
        <dbReference type="EMBL" id="KAK8839000.1"/>
    </source>
</evidence>
<keyword evidence="3" id="KW-0106">Calcium</keyword>